<feature type="compositionally biased region" description="Low complexity" evidence="1">
    <location>
        <begin position="61"/>
        <end position="77"/>
    </location>
</feature>
<evidence type="ECO:0000313" key="4">
    <source>
        <dbReference type="Proteomes" id="UP001180754"/>
    </source>
</evidence>
<dbReference type="PROSITE" id="PS51257">
    <property type="entry name" value="PROKAR_LIPOPROTEIN"/>
    <property type="match status" value="1"/>
</dbReference>
<name>A0ABU2XU79_9ACTN</name>
<protein>
    <recommendedName>
        <fullName evidence="5">Lipoprotein</fullName>
    </recommendedName>
</protein>
<sequence length="191" mass="19099">MRITTSIAATAVAVLALTLTGCGDDGDGKSAAPTKDDKGASQSTDAGKPTPSGTGGSGNMKSSSPTPSKTPGKTATPLPGRSTTSAPTKAPVPSRTSVAPPTASGQLASAQGTWYFRMRDANGNLLTLRVNGTSMALTGPDKTCPGTLTSAMAASFTCAGKTLNGTARVSGRTLSLTWTDGTTDQFSRTKP</sequence>
<keyword evidence="2" id="KW-0732">Signal</keyword>
<reference evidence="3" key="1">
    <citation type="submission" date="2024-05" db="EMBL/GenBank/DDBJ databases">
        <title>30 novel species of actinomycetes from the DSMZ collection.</title>
        <authorList>
            <person name="Nouioui I."/>
        </authorList>
    </citation>
    <scope>NUCLEOTIDE SEQUENCE</scope>
    <source>
        <strain evidence="3">DSM 41529</strain>
    </source>
</reference>
<feature type="chain" id="PRO_5047297695" description="Lipoprotein" evidence="2">
    <location>
        <begin position="24"/>
        <end position="191"/>
    </location>
</feature>
<gene>
    <name evidence="3" type="ORF">RND15_43460</name>
</gene>
<evidence type="ECO:0000256" key="1">
    <source>
        <dbReference type="SAM" id="MobiDB-lite"/>
    </source>
</evidence>
<feature type="signal peptide" evidence="2">
    <location>
        <begin position="1"/>
        <end position="23"/>
    </location>
</feature>
<feature type="region of interest" description="Disordered" evidence="1">
    <location>
        <begin position="23"/>
        <end position="106"/>
    </location>
</feature>
<dbReference type="RefSeq" id="WP_311730036.1">
    <property type="nucleotide sequence ID" value="NZ_JAVRFD010000034.1"/>
</dbReference>
<dbReference type="Proteomes" id="UP001180754">
    <property type="component" value="Unassembled WGS sequence"/>
</dbReference>
<accession>A0ABU2XU79</accession>
<organism evidence="3 4">
    <name type="scientific">Streptomyces lonegramiae</name>
    <dbReference type="NCBI Taxonomy" id="3075524"/>
    <lineage>
        <taxon>Bacteria</taxon>
        <taxon>Bacillati</taxon>
        <taxon>Actinomycetota</taxon>
        <taxon>Actinomycetes</taxon>
        <taxon>Kitasatosporales</taxon>
        <taxon>Streptomycetaceae</taxon>
        <taxon>Streptomyces</taxon>
    </lineage>
</organism>
<evidence type="ECO:0000313" key="3">
    <source>
        <dbReference type="EMBL" id="MDT0549474.1"/>
    </source>
</evidence>
<feature type="compositionally biased region" description="Polar residues" evidence="1">
    <location>
        <begin position="94"/>
        <end position="106"/>
    </location>
</feature>
<evidence type="ECO:0000256" key="2">
    <source>
        <dbReference type="SAM" id="SignalP"/>
    </source>
</evidence>
<keyword evidence="4" id="KW-1185">Reference proteome</keyword>
<evidence type="ECO:0008006" key="5">
    <source>
        <dbReference type="Google" id="ProtNLM"/>
    </source>
</evidence>
<proteinExistence type="predicted"/>
<dbReference type="EMBL" id="JAVRFD010000034">
    <property type="protein sequence ID" value="MDT0549474.1"/>
    <property type="molecule type" value="Genomic_DNA"/>
</dbReference>
<comment type="caution">
    <text evidence="3">The sequence shown here is derived from an EMBL/GenBank/DDBJ whole genome shotgun (WGS) entry which is preliminary data.</text>
</comment>